<evidence type="ECO:0000313" key="3">
    <source>
        <dbReference type="EMBL" id="TRW15255.1"/>
    </source>
</evidence>
<dbReference type="SMART" id="SM00539">
    <property type="entry name" value="NIDO"/>
    <property type="match status" value="1"/>
</dbReference>
<organism evidence="3 4">
    <name type="scientific">Glacieibacterium frigidum</name>
    <dbReference type="NCBI Taxonomy" id="2593303"/>
    <lineage>
        <taxon>Bacteria</taxon>
        <taxon>Pseudomonadati</taxon>
        <taxon>Pseudomonadota</taxon>
        <taxon>Alphaproteobacteria</taxon>
        <taxon>Sphingomonadales</taxon>
        <taxon>Sphingosinicellaceae</taxon>
        <taxon>Glacieibacterium</taxon>
    </lineage>
</organism>
<feature type="signal peptide" evidence="1">
    <location>
        <begin position="1"/>
        <end position="22"/>
    </location>
</feature>
<comment type="caution">
    <text evidence="3">The sequence shown here is derived from an EMBL/GenBank/DDBJ whole genome shotgun (WGS) entry which is preliminary data.</text>
</comment>
<dbReference type="EMBL" id="VJWA01000002">
    <property type="protein sequence ID" value="TRW15255.1"/>
    <property type="molecule type" value="Genomic_DNA"/>
</dbReference>
<dbReference type="AlphaFoldDB" id="A0A552UAL4"/>
<evidence type="ECO:0000313" key="4">
    <source>
        <dbReference type="Proteomes" id="UP000317894"/>
    </source>
</evidence>
<keyword evidence="1" id="KW-0732">Signal</keyword>
<reference evidence="3 4" key="1">
    <citation type="submission" date="2019-07" db="EMBL/GenBank/DDBJ databases">
        <title>Novel species isolated from glacier.</title>
        <authorList>
            <person name="Liu Q."/>
            <person name="Xin Y.-H."/>
        </authorList>
    </citation>
    <scope>NUCLEOTIDE SEQUENCE [LARGE SCALE GENOMIC DNA]</scope>
    <source>
        <strain evidence="3 4">LB1R16</strain>
    </source>
</reference>
<gene>
    <name evidence="3" type="ORF">FMM06_09620</name>
</gene>
<keyword evidence="4" id="KW-1185">Reference proteome</keyword>
<dbReference type="InterPro" id="IPR013424">
    <property type="entry name" value="Ice-binding_C"/>
</dbReference>
<dbReference type="PANTHER" id="PTHR13802">
    <property type="entry name" value="MUCIN 4-RELATED"/>
    <property type="match status" value="1"/>
</dbReference>
<dbReference type="InterPro" id="IPR051495">
    <property type="entry name" value="Epithelial_Barrier/Signaling"/>
</dbReference>
<evidence type="ECO:0000256" key="1">
    <source>
        <dbReference type="SAM" id="SignalP"/>
    </source>
</evidence>
<dbReference type="PROSITE" id="PS51220">
    <property type="entry name" value="NIDO"/>
    <property type="match status" value="1"/>
</dbReference>
<evidence type="ECO:0000259" key="2">
    <source>
        <dbReference type="PROSITE" id="PS51220"/>
    </source>
</evidence>
<dbReference type="Pfam" id="PF07589">
    <property type="entry name" value="PEP-CTERM"/>
    <property type="match status" value="1"/>
</dbReference>
<feature type="domain" description="NIDO" evidence="2">
    <location>
        <begin position="99"/>
        <end position="239"/>
    </location>
</feature>
<dbReference type="GO" id="GO:0007160">
    <property type="term" value="P:cell-matrix adhesion"/>
    <property type="evidence" value="ECO:0007669"/>
    <property type="project" value="InterPro"/>
</dbReference>
<dbReference type="OrthoDB" id="9342475at2"/>
<protein>
    <submittedName>
        <fullName evidence="3">PEP-CTERM sorting domain-containing protein</fullName>
    </submittedName>
</protein>
<dbReference type="NCBIfam" id="NF035944">
    <property type="entry name" value="PEPxxWA-CTERM"/>
    <property type="match status" value="1"/>
</dbReference>
<accession>A0A552UAL4</accession>
<dbReference type="NCBIfam" id="TIGR02595">
    <property type="entry name" value="PEP_CTERM"/>
    <property type="match status" value="1"/>
</dbReference>
<feature type="chain" id="PRO_5021958555" evidence="1">
    <location>
        <begin position="23"/>
        <end position="415"/>
    </location>
</feature>
<dbReference type="Proteomes" id="UP000317894">
    <property type="component" value="Unassembled WGS sequence"/>
</dbReference>
<sequence>MMLKVGLVAALGAALLSSAAFAAPLADGFGGPEGYGALSQSPNDDGSSNELNLPFTLNFFGQNYSTFYVNNNGNISFGNPLGTFTPSPFPASIQPIIAPYWADVDTRNQPGGGAVYVASPNATTTVVTWHDVGFYNANNSRTNDFQLILSDRSNVAGAGDFDIEFRYNRLEWTTGSASGGDANGLGGVPAQAGYDAGDGVNFFTLPGSRTNDVLELQNTSNVSLETPGLWRFAIRNGEITTGDSADRPLLPTVVTEDGYEFDFGVQLGQRVFIDPFVAVGYDYVVNTGPNIASVLLPDLGDADGYEIYGFNSMTGMYDTLLTTLAAGVEYVFGPGGVSSFAVRDIEVTPFLDPDNPLAFVTGLTFAGAGQVNMTQSPFTVFVAGGVPEPATWAMLIGGFGMVGAMARRRRSVVAS</sequence>
<dbReference type="InterPro" id="IPR003886">
    <property type="entry name" value="NIDO_dom"/>
</dbReference>
<dbReference type="Pfam" id="PF06119">
    <property type="entry name" value="NIDO"/>
    <property type="match status" value="2"/>
</dbReference>
<name>A0A552UAL4_9SPHN</name>
<proteinExistence type="predicted"/>
<dbReference type="PANTHER" id="PTHR13802:SF59">
    <property type="entry name" value="SUSHI DOMAIN-CONTAINING PROTEIN 2"/>
    <property type="match status" value="1"/>
</dbReference>